<keyword evidence="2" id="KW-1185">Reference proteome</keyword>
<dbReference type="PANTHER" id="PTHR35788:SF1">
    <property type="entry name" value="EXPORTED PROTEIN"/>
    <property type="match status" value="1"/>
</dbReference>
<name>A0A265NGZ8_9BACI</name>
<dbReference type="InterPro" id="IPR007391">
    <property type="entry name" value="Vancomycin_resist_VanW"/>
</dbReference>
<dbReference type="OrthoDB" id="9813301at2"/>
<organism evidence="1 2">
    <name type="scientific">Virgibacillus indicus</name>
    <dbReference type="NCBI Taxonomy" id="2024554"/>
    <lineage>
        <taxon>Bacteria</taxon>
        <taxon>Bacillati</taxon>
        <taxon>Bacillota</taxon>
        <taxon>Bacilli</taxon>
        <taxon>Bacillales</taxon>
        <taxon>Bacillaceae</taxon>
        <taxon>Virgibacillus</taxon>
    </lineage>
</organism>
<dbReference type="PANTHER" id="PTHR35788">
    <property type="entry name" value="EXPORTED PROTEIN-RELATED"/>
    <property type="match status" value="1"/>
</dbReference>
<dbReference type="Proteomes" id="UP000216498">
    <property type="component" value="Unassembled WGS sequence"/>
</dbReference>
<evidence type="ECO:0008006" key="3">
    <source>
        <dbReference type="Google" id="ProtNLM"/>
    </source>
</evidence>
<proteinExistence type="predicted"/>
<dbReference type="AlphaFoldDB" id="A0A265NGZ8"/>
<dbReference type="Pfam" id="PF04294">
    <property type="entry name" value="VanW"/>
    <property type="match status" value="1"/>
</dbReference>
<evidence type="ECO:0000313" key="2">
    <source>
        <dbReference type="Proteomes" id="UP000216498"/>
    </source>
</evidence>
<dbReference type="EMBL" id="NPMS01000001">
    <property type="protein sequence ID" value="OZU90526.1"/>
    <property type="molecule type" value="Genomic_DNA"/>
</dbReference>
<reference evidence="1 2" key="1">
    <citation type="submission" date="2017-08" db="EMBL/GenBank/DDBJ databases">
        <title>Virgibacillus indicus sp. nov. and Virgibacillus profoundi sp. nov, two moderately halophilic bacteria isolated from marine sediment by using the Microfluidic Streak Plate.</title>
        <authorList>
            <person name="Xu B."/>
            <person name="Hu B."/>
            <person name="Wang J."/>
            <person name="Zhu Y."/>
            <person name="Huang L."/>
            <person name="Du W."/>
            <person name="Huang Y."/>
        </authorList>
    </citation>
    <scope>NUCLEOTIDE SEQUENCE [LARGE SCALE GENOMIC DNA]</scope>
    <source>
        <strain evidence="1 2">IO3-P2-C2</strain>
    </source>
</reference>
<evidence type="ECO:0000313" key="1">
    <source>
        <dbReference type="EMBL" id="OZU90526.1"/>
    </source>
</evidence>
<accession>A0A265NGZ8</accession>
<protein>
    <recommendedName>
        <fullName evidence="3">Peptidoglycan binding domain-containing protein</fullName>
    </recommendedName>
</protein>
<sequence length="287" mass="32704">MKIAILTLLIILMPVQYVLADVELKDKKVTLEKLEIEQYSLGLTDGLFIDEEKLGFLIEILEDRIYKAPVNAAISEDGEILQEKPGITLDHDRFHVLFREAFYDDSIKKLKVPKKAVYPRVDRALIREIRTKELGSYATYFKETNLERSHNITLAAEAINNYVVFPGEVFSFNEVVGERTKDRGYKRAPVIVKGELAEDIGGGICQVSSTLFNAVDLKGIQIVERYEHSRSVPYVPPGRDATVSWWGPDFVFKNMYNQPVLLRAQSKNGKMTVRIFSSEDVEYFSGE</sequence>
<comment type="caution">
    <text evidence="1">The sequence shown here is derived from an EMBL/GenBank/DDBJ whole genome shotgun (WGS) entry which is preliminary data.</text>
</comment>
<dbReference type="InterPro" id="IPR052913">
    <property type="entry name" value="Glycopeptide_resist_protein"/>
</dbReference>
<dbReference type="RefSeq" id="WP_094884154.1">
    <property type="nucleotide sequence ID" value="NZ_NPMS01000001.1"/>
</dbReference>
<gene>
    <name evidence="1" type="ORF">CIL03_05100</name>
</gene>